<dbReference type="FunFam" id="3.40.50.11260:FF:000003">
    <property type="entry name" value="Heat shock protein 90"/>
    <property type="match status" value="1"/>
</dbReference>
<dbReference type="SUPFAM" id="SSF54211">
    <property type="entry name" value="Ribosomal protein S5 domain 2-like"/>
    <property type="match status" value="1"/>
</dbReference>
<dbReference type="EMBL" id="JAXCGZ010021832">
    <property type="protein sequence ID" value="KAK7043284.1"/>
    <property type="molecule type" value="Genomic_DNA"/>
</dbReference>
<dbReference type="InterPro" id="IPR001404">
    <property type="entry name" value="Hsp90_fam"/>
</dbReference>
<sequence>MMPNYLSFVRGVVDSDDLPLNVSRETLQQHKLLKVIKKKLVRKTLDMIKKMDPEDYEKFWKEYSTNLKLGTIEDSTNRTRLAKLLRFLSSSSKDKLISLAEYVERMKEKQEHIYYMAGASKSEVENSPFVERLQKKGYEVLYLTEAIDEYAINAIPEFEGKKFQNVAKEGLTIDEGEGAKERLEKLKTTFEPLTKWLSEEALKDE</sequence>
<organism evidence="3 4">
    <name type="scientific">Halocaridina rubra</name>
    <name type="common">Hawaiian red shrimp</name>
    <dbReference type="NCBI Taxonomy" id="373956"/>
    <lineage>
        <taxon>Eukaryota</taxon>
        <taxon>Metazoa</taxon>
        <taxon>Ecdysozoa</taxon>
        <taxon>Arthropoda</taxon>
        <taxon>Crustacea</taxon>
        <taxon>Multicrustacea</taxon>
        <taxon>Malacostraca</taxon>
        <taxon>Eumalacostraca</taxon>
        <taxon>Eucarida</taxon>
        <taxon>Decapoda</taxon>
        <taxon>Pleocyemata</taxon>
        <taxon>Caridea</taxon>
        <taxon>Atyoidea</taxon>
        <taxon>Atyidae</taxon>
        <taxon>Halocaridina</taxon>
    </lineage>
</organism>
<accession>A0AAN8WCG5</accession>
<dbReference type="PANTHER" id="PTHR11528">
    <property type="entry name" value="HEAT SHOCK PROTEIN 90 FAMILY MEMBER"/>
    <property type="match status" value="1"/>
</dbReference>
<evidence type="ECO:0000256" key="1">
    <source>
        <dbReference type="ARBA" id="ARBA00008239"/>
    </source>
</evidence>
<name>A0AAN8WCG5_HALRR</name>
<dbReference type="InterPro" id="IPR020568">
    <property type="entry name" value="Ribosomal_Su5_D2-typ_SF"/>
</dbReference>
<feature type="non-terminal residue" evidence="3">
    <location>
        <position position="205"/>
    </location>
</feature>
<gene>
    <name evidence="3" type="ORF">SK128_027017</name>
</gene>
<proteinExistence type="inferred from homology"/>
<evidence type="ECO:0008006" key="5">
    <source>
        <dbReference type="Google" id="ProtNLM"/>
    </source>
</evidence>
<evidence type="ECO:0000313" key="3">
    <source>
        <dbReference type="EMBL" id="KAK7043284.1"/>
    </source>
</evidence>
<dbReference type="GO" id="GO:0005524">
    <property type="term" value="F:ATP binding"/>
    <property type="evidence" value="ECO:0007669"/>
    <property type="project" value="InterPro"/>
</dbReference>
<dbReference type="Gene3D" id="3.30.230.80">
    <property type="match status" value="1"/>
</dbReference>
<dbReference type="Proteomes" id="UP001381693">
    <property type="component" value="Unassembled WGS sequence"/>
</dbReference>
<evidence type="ECO:0000256" key="2">
    <source>
        <dbReference type="ARBA" id="ARBA00023186"/>
    </source>
</evidence>
<keyword evidence="4" id="KW-1185">Reference proteome</keyword>
<protein>
    <recommendedName>
        <fullName evidence="5">Heat shock protein 90</fullName>
    </recommendedName>
</protein>
<dbReference type="AlphaFoldDB" id="A0AAN8WCG5"/>
<dbReference type="GO" id="GO:0016887">
    <property type="term" value="F:ATP hydrolysis activity"/>
    <property type="evidence" value="ECO:0007669"/>
    <property type="project" value="InterPro"/>
</dbReference>
<evidence type="ECO:0000313" key="4">
    <source>
        <dbReference type="Proteomes" id="UP001381693"/>
    </source>
</evidence>
<dbReference type="GO" id="GO:0051082">
    <property type="term" value="F:unfolded protein binding"/>
    <property type="evidence" value="ECO:0007669"/>
    <property type="project" value="InterPro"/>
</dbReference>
<dbReference type="Gene3D" id="3.40.50.11260">
    <property type="match status" value="1"/>
</dbReference>
<dbReference type="Pfam" id="PF00183">
    <property type="entry name" value="HSP90"/>
    <property type="match status" value="1"/>
</dbReference>
<dbReference type="GO" id="GO:0140662">
    <property type="term" value="F:ATP-dependent protein folding chaperone"/>
    <property type="evidence" value="ECO:0007669"/>
    <property type="project" value="InterPro"/>
</dbReference>
<comment type="similarity">
    <text evidence="1">Belongs to the heat shock protein 90 family.</text>
</comment>
<keyword evidence="2" id="KW-0143">Chaperone</keyword>
<comment type="caution">
    <text evidence="3">The sequence shown here is derived from an EMBL/GenBank/DDBJ whole genome shotgun (WGS) entry which is preliminary data.</text>
</comment>
<reference evidence="3 4" key="1">
    <citation type="submission" date="2023-11" db="EMBL/GenBank/DDBJ databases">
        <title>Halocaridina rubra genome assembly.</title>
        <authorList>
            <person name="Smith C."/>
        </authorList>
    </citation>
    <scope>NUCLEOTIDE SEQUENCE [LARGE SCALE GENOMIC DNA]</scope>
    <source>
        <strain evidence="3">EP-1</strain>
        <tissue evidence="3">Whole</tissue>
    </source>
</reference>